<reference evidence="2 3" key="1">
    <citation type="journal article" date="2016" name="Nat. Commun.">
        <title>Thousands of microbial genomes shed light on interconnected biogeochemical processes in an aquifer system.</title>
        <authorList>
            <person name="Anantharaman K."/>
            <person name="Brown C.T."/>
            <person name="Hug L.A."/>
            <person name="Sharon I."/>
            <person name="Castelle C.J."/>
            <person name="Probst A.J."/>
            <person name="Thomas B.C."/>
            <person name="Singh A."/>
            <person name="Wilkins M.J."/>
            <person name="Karaoz U."/>
            <person name="Brodie E.L."/>
            <person name="Williams K.H."/>
            <person name="Hubbard S.S."/>
            <person name="Banfield J.F."/>
        </authorList>
    </citation>
    <scope>NUCLEOTIDE SEQUENCE [LARGE SCALE GENOMIC DNA]</scope>
</reference>
<comment type="caution">
    <text evidence="2">The sequence shown here is derived from an EMBL/GenBank/DDBJ whole genome shotgun (WGS) entry which is preliminary data.</text>
</comment>
<dbReference type="Proteomes" id="UP000177050">
    <property type="component" value="Unassembled WGS sequence"/>
</dbReference>
<feature type="transmembrane region" description="Helical" evidence="1">
    <location>
        <begin position="20"/>
        <end position="39"/>
    </location>
</feature>
<dbReference type="EMBL" id="MGBR01000001">
    <property type="protein sequence ID" value="OGK73735.1"/>
    <property type="molecule type" value="Genomic_DNA"/>
</dbReference>
<keyword evidence="1" id="KW-1133">Transmembrane helix</keyword>
<feature type="transmembrane region" description="Helical" evidence="1">
    <location>
        <begin position="86"/>
        <end position="110"/>
    </location>
</feature>
<evidence type="ECO:0008006" key="4">
    <source>
        <dbReference type="Google" id="ProtNLM"/>
    </source>
</evidence>
<feature type="transmembrane region" description="Helical" evidence="1">
    <location>
        <begin position="60"/>
        <end position="80"/>
    </location>
</feature>
<dbReference type="Gene3D" id="3.40.50.2000">
    <property type="entry name" value="Glycogen Phosphorylase B"/>
    <property type="match status" value="1"/>
</dbReference>
<gene>
    <name evidence="2" type="ORF">A3K52_03035</name>
</gene>
<evidence type="ECO:0000313" key="2">
    <source>
        <dbReference type="EMBL" id="OGK73735.1"/>
    </source>
</evidence>
<evidence type="ECO:0000256" key="1">
    <source>
        <dbReference type="SAM" id="Phobius"/>
    </source>
</evidence>
<dbReference type="AlphaFoldDB" id="A0A1F7L0S5"/>
<proteinExistence type="predicted"/>
<feature type="transmembrane region" description="Helical" evidence="1">
    <location>
        <begin position="176"/>
        <end position="196"/>
    </location>
</feature>
<accession>A0A1F7L0S5</accession>
<name>A0A1F7L0S5_9BACT</name>
<organism evidence="2 3">
    <name type="scientific">Candidatus Roizmanbacteria bacterium RIFOXYD1_FULL_38_12</name>
    <dbReference type="NCBI Taxonomy" id="1802093"/>
    <lineage>
        <taxon>Bacteria</taxon>
        <taxon>Candidatus Roizmaniibacteriota</taxon>
    </lineage>
</organism>
<keyword evidence="1" id="KW-0472">Membrane</keyword>
<keyword evidence="1" id="KW-0812">Transmembrane</keyword>
<protein>
    <recommendedName>
        <fullName evidence="4">Glycosyl transferase family 1 domain-containing protein</fullName>
    </recommendedName>
</protein>
<sequence length="489" mass="58151">MRYIVYFFLFTVASFIIDELMVYTGRLVVFIQSIIRGLLRGKKKKLRKLFYYKETKSLYFIFRRILIVFLLFFKIIFQINKSYKSFIFFFLNSYLVEFISIPFLIVACYISQKSERKIDVGIGPLPIVSHQYQKKAMELYGYKVETYVDQVYFITSNFDIRADLFFKKYPFLHHSLLPIFLFVFTIFRYKSLYFYFNGGALWRTRILWRLEPHFYRLAGVKTIITAYGGDVQNMSHCDNLLYKTTMSKDYPGFRMLRNGIEKRIDLWTTSGDHLLGGCDWVKYMYHWDTLVLAHFTVDTHEWKPPNFKKKNHNMVVFHAPNHVNIKGSRFIINAVEELKSEGYKIELIMKQKMKHLNIKKLMANVDVVVDQLVVGWYGMFAVEAMALGKPVLCNIDKNLENLFIFEGIIKKNNLPVIKCNYDNIKETLKQLIGKKQRLNDIGEKSRSFVMKYHSLNKMGEVFDQINKKIGVYPRKKLVKKKYEKYKKKL</sequence>
<evidence type="ECO:0000313" key="3">
    <source>
        <dbReference type="Proteomes" id="UP000177050"/>
    </source>
</evidence>
<dbReference type="SUPFAM" id="SSF53756">
    <property type="entry name" value="UDP-Glycosyltransferase/glycogen phosphorylase"/>
    <property type="match status" value="1"/>
</dbReference>